<dbReference type="RefSeq" id="WP_271172016.1">
    <property type="nucleotide sequence ID" value="NZ_BSEJ01000001.1"/>
</dbReference>
<dbReference type="AlphaFoldDB" id="A0A9W6LVG1"/>
<organism evidence="1 2">
    <name type="scientific">Microbacterium barkeri</name>
    <dbReference type="NCBI Taxonomy" id="33917"/>
    <lineage>
        <taxon>Bacteria</taxon>
        <taxon>Bacillati</taxon>
        <taxon>Actinomycetota</taxon>
        <taxon>Actinomycetes</taxon>
        <taxon>Micrococcales</taxon>
        <taxon>Microbacteriaceae</taxon>
        <taxon>Microbacterium</taxon>
    </lineage>
</organism>
<gene>
    <name evidence="1" type="ORF">GCM10017576_04250</name>
</gene>
<dbReference type="EMBL" id="BSEJ01000001">
    <property type="protein sequence ID" value="GLJ60296.1"/>
    <property type="molecule type" value="Genomic_DNA"/>
</dbReference>
<comment type="caution">
    <text evidence="1">The sequence shown here is derived from an EMBL/GenBank/DDBJ whole genome shotgun (WGS) entry which is preliminary data.</text>
</comment>
<reference evidence="1" key="1">
    <citation type="journal article" date="2014" name="Int. J. Syst. Evol. Microbiol.">
        <title>Complete genome sequence of Corynebacterium casei LMG S-19264T (=DSM 44701T), isolated from a smear-ripened cheese.</title>
        <authorList>
            <consortium name="US DOE Joint Genome Institute (JGI-PGF)"/>
            <person name="Walter F."/>
            <person name="Albersmeier A."/>
            <person name="Kalinowski J."/>
            <person name="Ruckert C."/>
        </authorList>
    </citation>
    <scope>NUCLEOTIDE SEQUENCE</scope>
    <source>
        <strain evidence="1">VKM Ac-1020</strain>
    </source>
</reference>
<reference evidence="1" key="2">
    <citation type="submission" date="2023-01" db="EMBL/GenBank/DDBJ databases">
        <authorList>
            <person name="Sun Q."/>
            <person name="Evtushenko L."/>
        </authorList>
    </citation>
    <scope>NUCLEOTIDE SEQUENCE</scope>
    <source>
        <strain evidence="1">VKM Ac-1020</strain>
    </source>
</reference>
<proteinExistence type="predicted"/>
<sequence>MTTLTVTLSVTMPDAAPPFALGAGERLALRVAEGLQARVHRRAAARTARIAADLAREGLIAESRRAGDRAAAANGVGALRW</sequence>
<evidence type="ECO:0000313" key="2">
    <source>
        <dbReference type="Proteomes" id="UP001142462"/>
    </source>
</evidence>
<keyword evidence="2" id="KW-1185">Reference proteome</keyword>
<protein>
    <submittedName>
        <fullName evidence="1">Uncharacterized protein</fullName>
    </submittedName>
</protein>
<evidence type="ECO:0000313" key="1">
    <source>
        <dbReference type="EMBL" id="GLJ60296.1"/>
    </source>
</evidence>
<accession>A0A9W6LVG1</accession>
<dbReference type="Proteomes" id="UP001142462">
    <property type="component" value="Unassembled WGS sequence"/>
</dbReference>
<name>A0A9W6LVG1_9MICO</name>